<keyword evidence="7" id="KW-1185">Reference proteome</keyword>
<organism evidence="6 7">
    <name type="scientific">Tepidibacter thalassicus DSM 15285</name>
    <dbReference type="NCBI Taxonomy" id="1123350"/>
    <lineage>
        <taxon>Bacteria</taxon>
        <taxon>Bacillati</taxon>
        <taxon>Bacillota</taxon>
        <taxon>Clostridia</taxon>
        <taxon>Peptostreptococcales</taxon>
        <taxon>Peptostreptococcaceae</taxon>
        <taxon>Tepidibacter</taxon>
    </lineage>
</organism>
<name>A0A1M5RX92_9FIRM</name>
<keyword evidence="2 5" id="KW-0812">Transmembrane</keyword>
<feature type="transmembrane region" description="Helical" evidence="5">
    <location>
        <begin position="173"/>
        <end position="191"/>
    </location>
</feature>
<feature type="transmembrane region" description="Helical" evidence="5">
    <location>
        <begin position="131"/>
        <end position="153"/>
    </location>
</feature>
<gene>
    <name evidence="6" type="ORF">SAMN02744040_01552</name>
</gene>
<dbReference type="AlphaFoldDB" id="A0A1M5RX92"/>
<proteinExistence type="predicted"/>
<keyword evidence="4 5" id="KW-0472">Membrane</keyword>
<evidence type="ECO:0000313" key="6">
    <source>
        <dbReference type="EMBL" id="SHH30801.1"/>
    </source>
</evidence>
<keyword evidence="3 5" id="KW-1133">Transmembrane helix</keyword>
<evidence type="ECO:0000256" key="3">
    <source>
        <dbReference type="ARBA" id="ARBA00022989"/>
    </source>
</evidence>
<evidence type="ECO:0000256" key="4">
    <source>
        <dbReference type="ARBA" id="ARBA00023136"/>
    </source>
</evidence>
<feature type="transmembrane region" description="Helical" evidence="5">
    <location>
        <begin position="6"/>
        <end position="23"/>
    </location>
</feature>
<dbReference type="RefSeq" id="WP_072725270.1">
    <property type="nucleotide sequence ID" value="NZ_FQXH01000015.1"/>
</dbReference>
<dbReference type="STRING" id="1123350.SAMN02744040_01552"/>
<feature type="transmembrane region" description="Helical" evidence="5">
    <location>
        <begin position="88"/>
        <end position="110"/>
    </location>
</feature>
<reference evidence="7" key="1">
    <citation type="submission" date="2016-11" db="EMBL/GenBank/DDBJ databases">
        <authorList>
            <person name="Varghese N."/>
            <person name="Submissions S."/>
        </authorList>
    </citation>
    <scope>NUCLEOTIDE SEQUENCE [LARGE SCALE GENOMIC DNA]</scope>
    <source>
        <strain evidence="7">DSM 15285</strain>
    </source>
</reference>
<protein>
    <submittedName>
        <fullName evidence="6">Membrane protein required for colicin V production</fullName>
    </submittedName>
</protein>
<evidence type="ECO:0000256" key="5">
    <source>
        <dbReference type="SAM" id="Phobius"/>
    </source>
</evidence>
<accession>A0A1M5RX92</accession>
<dbReference type="Pfam" id="PF02674">
    <property type="entry name" value="Colicin_V"/>
    <property type="match status" value="1"/>
</dbReference>
<sequence length="200" mass="23617">MNFNYIDIGIVIMIFLFGLKGFHIGFIRSLFNFFKYIISLLVCKIYYKPVMDYILQDQKMYNFFKSFVENIFVKIVNTNILIEVITKVFIEITVILGIFIISNVILGMLINIVDSVFKFTPLKILNKSMGFVFGSIKGVIFLLLILTLLHPFLVLFEKEKLIIDLNNSLLIKYLYMYNFIFKYFNNFIEIFNKYSVSIML</sequence>
<evidence type="ECO:0000256" key="1">
    <source>
        <dbReference type="ARBA" id="ARBA00004141"/>
    </source>
</evidence>
<evidence type="ECO:0000313" key="7">
    <source>
        <dbReference type="Proteomes" id="UP000242520"/>
    </source>
</evidence>
<dbReference type="GO" id="GO:0016020">
    <property type="term" value="C:membrane"/>
    <property type="evidence" value="ECO:0007669"/>
    <property type="project" value="UniProtKB-SubCell"/>
</dbReference>
<dbReference type="GO" id="GO:0009403">
    <property type="term" value="P:toxin biosynthetic process"/>
    <property type="evidence" value="ECO:0007669"/>
    <property type="project" value="InterPro"/>
</dbReference>
<comment type="subcellular location">
    <subcellularLocation>
        <location evidence="1">Membrane</location>
        <topology evidence="1">Multi-pass membrane protein</topology>
    </subcellularLocation>
</comment>
<dbReference type="PANTHER" id="PTHR37306">
    <property type="entry name" value="COLICIN V PRODUCTION PROTEIN"/>
    <property type="match status" value="1"/>
</dbReference>
<dbReference type="EMBL" id="FQXH01000015">
    <property type="protein sequence ID" value="SHH30801.1"/>
    <property type="molecule type" value="Genomic_DNA"/>
</dbReference>
<dbReference type="Proteomes" id="UP000242520">
    <property type="component" value="Unassembled WGS sequence"/>
</dbReference>
<dbReference type="InterPro" id="IPR003825">
    <property type="entry name" value="Colicin-V_CvpA"/>
</dbReference>
<dbReference type="PANTHER" id="PTHR37306:SF1">
    <property type="entry name" value="COLICIN V PRODUCTION PROTEIN"/>
    <property type="match status" value="1"/>
</dbReference>
<dbReference type="OrthoDB" id="1753050at2"/>
<evidence type="ECO:0000256" key="2">
    <source>
        <dbReference type="ARBA" id="ARBA00022692"/>
    </source>
</evidence>